<reference evidence="2 3" key="1">
    <citation type="submission" date="2016-04" db="EMBL/GenBank/DDBJ databases">
        <title>Evolutionary innovation and constraint leading to complex multicellularity in the Ascomycota.</title>
        <authorList>
            <person name="Cisse O."/>
            <person name="Nguyen A."/>
            <person name="Hewitt D.A."/>
            <person name="Jedd G."/>
            <person name="Stajich J.E."/>
        </authorList>
    </citation>
    <scope>NUCLEOTIDE SEQUENCE [LARGE SCALE GENOMIC DNA]</scope>
    <source>
        <strain evidence="2 3">DAH-3</strain>
    </source>
</reference>
<organism evidence="2 3">
    <name type="scientific">Neolecta irregularis (strain DAH-3)</name>
    <dbReference type="NCBI Taxonomy" id="1198029"/>
    <lineage>
        <taxon>Eukaryota</taxon>
        <taxon>Fungi</taxon>
        <taxon>Dikarya</taxon>
        <taxon>Ascomycota</taxon>
        <taxon>Taphrinomycotina</taxon>
        <taxon>Neolectales</taxon>
        <taxon>Neolectaceae</taxon>
        <taxon>Neolecta</taxon>
    </lineage>
</organism>
<dbReference type="EMBL" id="LXFE01002270">
    <property type="protein sequence ID" value="OLL23118.1"/>
    <property type="molecule type" value="Genomic_DNA"/>
</dbReference>
<sequence>MAEIEFPELFREGHAKQTVYDKTATNDERGTGGDSVDETTSDKTREVEHCELKGADGDDPLGRFVDEEDLCSVRRADYVSETCFGRRTHTNIYQNKAKTGVEDEKSTEDNDPAVTALCRLAYMHSTSLNRDTQQDCAAGSCRRSQRRRHSRALERPSQT</sequence>
<comment type="caution">
    <text evidence="2">The sequence shown here is derived from an EMBL/GenBank/DDBJ whole genome shotgun (WGS) entry which is preliminary data.</text>
</comment>
<feature type="region of interest" description="Disordered" evidence="1">
    <location>
        <begin position="1"/>
        <end position="61"/>
    </location>
</feature>
<keyword evidence="3" id="KW-1185">Reference proteome</keyword>
<feature type="compositionally biased region" description="Basic and acidic residues" evidence="1">
    <location>
        <begin position="40"/>
        <end position="61"/>
    </location>
</feature>
<evidence type="ECO:0000313" key="2">
    <source>
        <dbReference type="EMBL" id="OLL23118.1"/>
    </source>
</evidence>
<feature type="region of interest" description="Disordered" evidence="1">
    <location>
        <begin position="129"/>
        <end position="159"/>
    </location>
</feature>
<name>A0A1U7LKF4_NEOID</name>
<evidence type="ECO:0000313" key="3">
    <source>
        <dbReference type="Proteomes" id="UP000186594"/>
    </source>
</evidence>
<evidence type="ECO:0000256" key="1">
    <source>
        <dbReference type="SAM" id="MobiDB-lite"/>
    </source>
</evidence>
<accession>A0A1U7LKF4</accession>
<proteinExistence type="predicted"/>
<gene>
    <name evidence="2" type="ORF">NEOLI_005311</name>
</gene>
<dbReference type="AlphaFoldDB" id="A0A1U7LKF4"/>
<protein>
    <submittedName>
        <fullName evidence="2">Uncharacterized protein</fullName>
    </submittedName>
</protein>
<dbReference type="Proteomes" id="UP000186594">
    <property type="component" value="Unassembled WGS sequence"/>
</dbReference>